<dbReference type="SUPFAM" id="SSF55781">
    <property type="entry name" value="GAF domain-like"/>
    <property type="match status" value="1"/>
</dbReference>
<dbReference type="Proteomes" id="UP000245639">
    <property type="component" value="Unassembled WGS sequence"/>
</dbReference>
<evidence type="ECO:0000256" key="6">
    <source>
        <dbReference type="ARBA" id="ARBA00023015"/>
    </source>
</evidence>
<dbReference type="InterPro" id="IPR035965">
    <property type="entry name" value="PAS-like_dom_sf"/>
</dbReference>
<comment type="caution">
    <text evidence="11">The sequence shown here is derived from an EMBL/GenBank/DDBJ whole genome shotgun (WGS) entry which is preliminary data.</text>
</comment>
<keyword evidence="4" id="KW-0808">Transferase</keyword>
<dbReference type="PROSITE" id="PS50123">
    <property type="entry name" value="CHER"/>
    <property type="match status" value="1"/>
</dbReference>
<dbReference type="InterPro" id="IPR036804">
    <property type="entry name" value="CheR_N_sf"/>
</dbReference>
<evidence type="ECO:0000256" key="3">
    <source>
        <dbReference type="ARBA" id="ARBA00022603"/>
    </source>
</evidence>
<feature type="compositionally biased region" description="Basic and acidic residues" evidence="8">
    <location>
        <begin position="632"/>
        <end position="645"/>
    </location>
</feature>
<dbReference type="Gene3D" id="1.10.155.10">
    <property type="entry name" value="Chemotaxis receptor methyltransferase CheR, N-terminal domain"/>
    <property type="match status" value="1"/>
</dbReference>
<dbReference type="Gene3D" id="3.30.450.40">
    <property type="match status" value="1"/>
</dbReference>
<feature type="domain" description="HTH araC/xylS-type" evidence="9">
    <location>
        <begin position="963"/>
        <end position="1065"/>
    </location>
</feature>
<dbReference type="PROSITE" id="PS01124">
    <property type="entry name" value="HTH_ARAC_FAMILY_2"/>
    <property type="match status" value="1"/>
</dbReference>
<dbReference type="GO" id="GO:0043565">
    <property type="term" value="F:sequence-specific DNA binding"/>
    <property type="evidence" value="ECO:0007669"/>
    <property type="project" value="InterPro"/>
</dbReference>
<dbReference type="GO" id="GO:0032259">
    <property type="term" value="P:methylation"/>
    <property type="evidence" value="ECO:0007669"/>
    <property type="project" value="UniProtKB-KW"/>
</dbReference>
<evidence type="ECO:0000259" key="9">
    <source>
        <dbReference type="PROSITE" id="PS01124"/>
    </source>
</evidence>
<dbReference type="SUPFAM" id="SSF55785">
    <property type="entry name" value="PYP-like sensor domain (PAS domain)"/>
    <property type="match status" value="1"/>
</dbReference>
<dbReference type="PANTHER" id="PTHR24422">
    <property type="entry name" value="CHEMOTAXIS PROTEIN METHYLTRANSFERASE"/>
    <property type="match status" value="1"/>
</dbReference>
<evidence type="ECO:0000256" key="4">
    <source>
        <dbReference type="ARBA" id="ARBA00022679"/>
    </source>
</evidence>
<keyword evidence="7" id="KW-0804">Transcription</keyword>
<dbReference type="SUPFAM" id="SSF47757">
    <property type="entry name" value="Chemotaxis receptor methyltransferase CheR, N-terminal domain"/>
    <property type="match status" value="1"/>
</dbReference>
<dbReference type="InterPro" id="IPR050903">
    <property type="entry name" value="Bact_Chemotaxis_MeTrfase"/>
</dbReference>
<dbReference type="InterPro" id="IPR022642">
    <property type="entry name" value="CheR_C"/>
</dbReference>
<keyword evidence="12" id="KW-1185">Reference proteome</keyword>
<dbReference type="PANTHER" id="PTHR24422:SF10">
    <property type="entry name" value="CHEMOTAXIS PROTEIN METHYLTRANSFERASE 2"/>
    <property type="match status" value="1"/>
</dbReference>
<evidence type="ECO:0000259" key="10">
    <source>
        <dbReference type="PROSITE" id="PS50123"/>
    </source>
</evidence>
<dbReference type="PRINTS" id="PR00996">
    <property type="entry name" value="CHERMTFRASE"/>
</dbReference>
<dbReference type="GO" id="GO:0003700">
    <property type="term" value="F:DNA-binding transcription factor activity"/>
    <property type="evidence" value="ECO:0007669"/>
    <property type="project" value="InterPro"/>
</dbReference>
<evidence type="ECO:0000256" key="7">
    <source>
        <dbReference type="ARBA" id="ARBA00023163"/>
    </source>
</evidence>
<dbReference type="InterPro" id="IPR029016">
    <property type="entry name" value="GAF-like_dom_sf"/>
</dbReference>
<dbReference type="GO" id="GO:0008983">
    <property type="term" value="F:protein-glutamate O-methyltransferase activity"/>
    <property type="evidence" value="ECO:0007669"/>
    <property type="project" value="UniProtKB-EC"/>
</dbReference>
<dbReference type="Pfam" id="PF12833">
    <property type="entry name" value="HTH_18"/>
    <property type="match status" value="1"/>
</dbReference>
<dbReference type="SUPFAM" id="SSF53335">
    <property type="entry name" value="S-adenosyl-L-methionine-dependent methyltransferases"/>
    <property type="match status" value="1"/>
</dbReference>
<dbReference type="EMBL" id="QEKW01000002">
    <property type="protein sequence ID" value="PVZ13057.1"/>
    <property type="molecule type" value="Genomic_DNA"/>
</dbReference>
<protein>
    <recommendedName>
        <fullName evidence="2">protein-glutamate O-methyltransferase</fullName>
        <ecNumber evidence="2">2.1.1.80</ecNumber>
    </recommendedName>
</protein>
<dbReference type="InterPro" id="IPR009057">
    <property type="entry name" value="Homeodomain-like_sf"/>
</dbReference>
<comment type="catalytic activity">
    <reaction evidence="1">
        <text>L-glutamyl-[protein] + S-adenosyl-L-methionine = [protein]-L-glutamate 5-O-methyl ester + S-adenosyl-L-homocysteine</text>
        <dbReference type="Rhea" id="RHEA:24452"/>
        <dbReference type="Rhea" id="RHEA-COMP:10208"/>
        <dbReference type="Rhea" id="RHEA-COMP:10311"/>
        <dbReference type="ChEBI" id="CHEBI:29973"/>
        <dbReference type="ChEBI" id="CHEBI:57856"/>
        <dbReference type="ChEBI" id="CHEBI:59789"/>
        <dbReference type="ChEBI" id="CHEBI:82795"/>
        <dbReference type="EC" id="2.1.1.80"/>
    </reaction>
</comment>
<dbReference type="InterPro" id="IPR022641">
    <property type="entry name" value="CheR_N"/>
</dbReference>
<dbReference type="Gene3D" id="6.10.250.3150">
    <property type="match status" value="1"/>
</dbReference>
<gene>
    <name evidence="11" type="ORF">C8D89_102206</name>
</gene>
<evidence type="ECO:0000256" key="8">
    <source>
        <dbReference type="SAM" id="MobiDB-lite"/>
    </source>
</evidence>
<proteinExistence type="predicted"/>
<evidence type="ECO:0000313" key="11">
    <source>
        <dbReference type="EMBL" id="PVZ13057.1"/>
    </source>
</evidence>
<dbReference type="Pfam" id="PF01739">
    <property type="entry name" value="CheR"/>
    <property type="match status" value="1"/>
</dbReference>
<evidence type="ECO:0000313" key="12">
    <source>
        <dbReference type="Proteomes" id="UP000245639"/>
    </source>
</evidence>
<dbReference type="InterPro" id="IPR018060">
    <property type="entry name" value="HTH_AraC"/>
</dbReference>
<dbReference type="Pfam" id="PF03705">
    <property type="entry name" value="CheR_N"/>
    <property type="match status" value="1"/>
</dbReference>
<dbReference type="Pfam" id="PF13426">
    <property type="entry name" value="PAS_9"/>
    <property type="match status" value="1"/>
</dbReference>
<feature type="domain" description="CheR-type methyltransferase" evidence="10">
    <location>
        <begin position="23"/>
        <end position="284"/>
    </location>
</feature>
<reference evidence="11 12" key="1">
    <citation type="submission" date="2018-04" db="EMBL/GenBank/DDBJ databases">
        <title>Genomic Encyclopedia of Type Strains, Phase IV (KMG-IV): sequencing the most valuable type-strain genomes for metagenomic binning, comparative biology and taxonomic classification.</title>
        <authorList>
            <person name="Goeker M."/>
        </authorList>
    </citation>
    <scope>NUCLEOTIDE SEQUENCE [LARGE SCALE GENOMIC DNA]</scope>
    <source>
        <strain evidence="11 12">DSM 45771</strain>
    </source>
</reference>
<dbReference type="AlphaFoldDB" id="A0A2U1FLK9"/>
<dbReference type="SUPFAM" id="SSF46689">
    <property type="entry name" value="Homeodomain-like"/>
    <property type="match status" value="1"/>
</dbReference>
<dbReference type="CDD" id="cd02440">
    <property type="entry name" value="AdoMet_MTases"/>
    <property type="match status" value="1"/>
</dbReference>
<evidence type="ECO:0000256" key="5">
    <source>
        <dbReference type="ARBA" id="ARBA00022691"/>
    </source>
</evidence>
<keyword evidence="5" id="KW-0949">S-adenosyl-L-methionine</keyword>
<dbReference type="Gene3D" id="1.10.10.60">
    <property type="entry name" value="Homeodomain-like"/>
    <property type="match status" value="1"/>
</dbReference>
<name>A0A2U1FLK9_9PSEU</name>
<accession>A0A2U1FLK9</accession>
<dbReference type="InterPro" id="IPR029063">
    <property type="entry name" value="SAM-dependent_MTases_sf"/>
</dbReference>
<dbReference type="SMART" id="SM00138">
    <property type="entry name" value="MeTrc"/>
    <property type="match status" value="1"/>
</dbReference>
<dbReference type="Gene3D" id="3.30.450.20">
    <property type="entry name" value="PAS domain"/>
    <property type="match status" value="1"/>
</dbReference>
<feature type="compositionally biased region" description="Basic residues" evidence="8">
    <location>
        <begin position="591"/>
        <end position="611"/>
    </location>
</feature>
<dbReference type="InterPro" id="IPR000014">
    <property type="entry name" value="PAS"/>
</dbReference>
<dbReference type="RefSeq" id="WP_423716707.1">
    <property type="nucleotide sequence ID" value="NZ_QEKW01000002.1"/>
</dbReference>
<dbReference type="SMART" id="SM00342">
    <property type="entry name" value="HTH_ARAC"/>
    <property type="match status" value="1"/>
</dbReference>
<feature type="compositionally biased region" description="Basic and acidic residues" evidence="8">
    <location>
        <begin position="501"/>
        <end position="514"/>
    </location>
</feature>
<feature type="region of interest" description="Disordered" evidence="8">
    <location>
        <begin position="455"/>
        <end position="653"/>
    </location>
</feature>
<dbReference type="Gene3D" id="3.40.50.150">
    <property type="entry name" value="Vaccinia Virus protein VP39"/>
    <property type="match status" value="1"/>
</dbReference>
<evidence type="ECO:0000256" key="1">
    <source>
        <dbReference type="ARBA" id="ARBA00001541"/>
    </source>
</evidence>
<keyword evidence="6" id="KW-0805">Transcription regulation</keyword>
<feature type="compositionally biased region" description="Basic residues" evidence="8">
    <location>
        <begin position="525"/>
        <end position="537"/>
    </location>
</feature>
<dbReference type="InterPro" id="IPR000780">
    <property type="entry name" value="CheR_MeTrfase"/>
</dbReference>
<dbReference type="EC" id="2.1.1.80" evidence="2"/>
<evidence type="ECO:0000256" key="2">
    <source>
        <dbReference type="ARBA" id="ARBA00012534"/>
    </source>
</evidence>
<dbReference type="CDD" id="cd00130">
    <property type="entry name" value="PAS"/>
    <property type="match status" value="1"/>
</dbReference>
<feature type="region of interest" description="Disordered" evidence="8">
    <location>
        <begin position="1"/>
        <end position="21"/>
    </location>
</feature>
<sequence length="1065" mass="116318">MNEDEAAVDDATPADEPRGDEQEAAFEGLLEFLKESRGFDFTGYKRSSIRRRVTRRMQQVGTSSFADYLDLLQVDQDEFTHLFNTVLINVTGFLRDPEAWQELQDEIVPQLLAPKGRGEAVRVWSAGCASGEEAYGLAMVFAEALGVEEFRRRVKVYATDVDDDALVTARQATYSDKDLQTLPPEWRDRYFERSAARYTFRSDLRRSVIFGRNDLVQDAPIGRLDLLVCRNTLMYLNAETQAQVLRRFHFALNPMGVLFLGKAEMLLSHAELFLPIDPKRRFFRKSDHVDAGGRFSGAADRSSAARARTDAQLEDEALLLSPLAAIVVTPDEIVAKVNQRAEAQLGVSSREIGRRFTELELAHRITGLRSSYEDVRRHRTPMWQHEAEFARSASETLVFDIQIVPLDNGGEDGISVALFFTDVTRYRRMTAELQSAHRQVETAYEELQSTVEELETTNEELQSTVEELETTNEELQSTVEELETTNEELQSTNDELQSMNDELRDRSSQLDRAKRLPRVGAGGPAHRRGGRRRRPHRAGVERTRGRSVGPALRRGGGPAPAEPGHRAGDRPGAAAGTRRAPRGTPGGGPAPHRRHQPTGAHRAARHHRHAAGRTGQPSRRGGHPHGPGGAARRRDGAVVTPDERATAAPAPSEVDELADLLEGLSRRLAAIDRQPVSAALAGDSPDAAENRSIRGAQAQLVRTDTRVLRAEVAEVRRRAQEMTGSAHRAHVQAQRFTTPLLEPAEAPVEELDGLCRHALRVAGTVYWTQVAVPVRGGTTLVRSAGDAAASTVEAVARGPRASATRSGMSVAVEDVAVDPRWPALREGGGSTAEGIAPASLLVLPVGAATGGTLTLAARVPRAFDPAVRAVAAELAHHAGRLVAAAAGRGGEGQDPAVRAHDTLAAARVLLARRDQVTPDAAFDALLERADRTRITLLACAEEVVDELGPSSANGSPPEPATLRRALTYLEEHAGEDVEVADVAAAAGVGVRGLQMVFRRWRDTTPLGQLREIRLARAHEDLRAADAHGGRTVADIIARWRFTHPGRFSVTYRRRYGCSPSETLRS</sequence>
<keyword evidence="3 11" id="KW-0489">Methyltransferase</keyword>
<organism evidence="11 12">
    <name type="scientific">Actinomycetospora cinnamomea</name>
    <dbReference type="NCBI Taxonomy" id="663609"/>
    <lineage>
        <taxon>Bacteria</taxon>
        <taxon>Bacillati</taxon>
        <taxon>Actinomycetota</taxon>
        <taxon>Actinomycetes</taxon>
        <taxon>Pseudonocardiales</taxon>
        <taxon>Pseudonocardiaceae</taxon>
        <taxon>Actinomycetospora</taxon>
    </lineage>
</organism>